<dbReference type="EMBL" id="JAAIUW010000009">
    <property type="protein sequence ID" value="KAF7814763.1"/>
    <property type="molecule type" value="Genomic_DNA"/>
</dbReference>
<evidence type="ECO:0000313" key="1">
    <source>
        <dbReference type="EMBL" id="KAF7814763.1"/>
    </source>
</evidence>
<dbReference type="Proteomes" id="UP000634136">
    <property type="component" value="Unassembled WGS sequence"/>
</dbReference>
<protein>
    <submittedName>
        <fullName evidence="1">Uncharacterized protein</fullName>
    </submittedName>
</protein>
<gene>
    <name evidence="1" type="ORF">G2W53_028732</name>
</gene>
<reference evidence="1" key="1">
    <citation type="submission" date="2020-09" db="EMBL/GenBank/DDBJ databases">
        <title>Genome-Enabled Discovery of Anthraquinone Biosynthesis in Senna tora.</title>
        <authorList>
            <person name="Kang S.-H."/>
            <person name="Pandey R.P."/>
            <person name="Lee C.-M."/>
            <person name="Sim J.-S."/>
            <person name="Jeong J.-T."/>
            <person name="Choi B.-S."/>
            <person name="Jung M."/>
            <person name="Ginzburg D."/>
            <person name="Zhao K."/>
            <person name="Won S.Y."/>
            <person name="Oh T.-J."/>
            <person name="Yu Y."/>
            <person name="Kim N.-H."/>
            <person name="Lee O.R."/>
            <person name="Lee T.-H."/>
            <person name="Bashyal P."/>
            <person name="Kim T.-S."/>
            <person name="Lee W.-H."/>
            <person name="Kawkins C."/>
            <person name="Kim C.-K."/>
            <person name="Kim J.S."/>
            <person name="Ahn B.O."/>
            <person name="Rhee S.Y."/>
            <person name="Sohng J.K."/>
        </authorList>
    </citation>
    <scope>NUCLEOTIDE SEQUENCE</scope>
    <source>
        <tissue evidence="1">Leaf</tissue>
    </source>
</reference>
<organism evidence="1 2">
    <name type="scientific">Senna tora</name>
    <dbReference type="NCBI Taxonomy" id="362788"/>
    <lineage>
        <taxon>Eukaryota</taxon>
        <taxon>Viridiplantae</taxon>
        <taxon>Streptophyta</taxon>
        <taxon>Embryophyta</taxon>
        <taxon>Tracheophyta</taxon>
        <taxon>Spermatophyta</taxon>
        <taxon>Magnoliopsida</taxon>
        <taxon>eudicotyledons</taxon>
        <taxon>Gunneridae</taxon>
        <taxon>Pentapetalae</taxon>
        <taxon>rosids</taxon>
        <taxon>fabids</taxon>
        <taxon>Fabales</taxon>
        <taxon>Fabaceae</taxon>
        <taxon>Caesalpinioideae</taxon>
        <taxon>Cassia clade</taxon>
        <taxon>Senna</taxon>
    </lineage>
</organism>
<evidence type="ECO:0000313" key="2">
    <source>
        <dbReference type="Proteomes" id="UP000634136"/>
    </source>
</evidence>
<keyword evidence="2" id="KW-1185">Reference proteome</keyword>
<sequence length="27" mass="2831">MGSVENHHYYKIALKEATTGAPIATAG</sequence>
<comment type="caution">
    <text evidence="1">The sequence shown here is derived from an EMBL/GenBank/DDBJ whole genome shotgun (WGS) entry which is preliminary data.</text>
</comment>
<accession>A0A834T1I7</accession>
<dbReference type="AlphaFoldDB" id="A0A834T1I7"/>
<name>A0A834T1I7_9FABA</name>
<proteinExistence type="predicted"/>